<accession>A0A9D7XQ53</accession>
<name>A0A9D7XQ53_9BACT</name>
<comment type="caution">
    <text evidence="2">The sequence shown here is derived from an EMBL/GenBank/DDBJ whole genome shotgun (WGS) entry which is preliminary data.</text>
</comment>
<evidence type="ECO:0000256" key="1">
    <source>
        <dbReference type="SAM" id="SignalP"/>
    </source>
</evidence>
<proteinExistence type="predicted"/>
<dbReference type="EMBL" id="JADKGY010000027">
    <property type="protein sequence ID" value="MBK9983830.1"/>
    <property type="molecule type" value="Genomic_DNA"/>
</dbReference>
<feature type="chain" id="PRO_5039660724" description="Lipoprotein" evidence="1">
    <location>
        <begin position="23"/>
        <end position="235"/>
    </location>
</feature>
<organism evidence="2 3">
    <name type="scientific">Candidatus Opimibacter skivensis</name>
    <dbReference type="NCBI Taxonomy" id="2982028"/>
    <lineage>
        <taxon>Bacteria</taxon>
        <taxon>Pseudomonadati</taxon>
        <taxon>Bacteroidota</taxon>
        <taxon>Saprospiria</taxon>
        <taxon>Saprospirales</taxon>
        <taxon>Saprospiraceae</taxon>
        <taxon>Candidatus Opimibacter</taxon>
    </lineage>
</organism>
<evidence type="ECO:0008006" key="4">
    <source>
        <dbReference type="Google" id="ProtNLM"/>
    </source>
</evidence>
<dbReference type="PROSITE" id="PS51257">
    <property type="entry name" value="PROKAR_LIPOPROTEIN"/>
    <property type="match status" value="1"/>
</dbReference>
<feature type="signal peptide" evidence="1">
    <location>
        <begin position="1"/>
        <end position="22"/>
    </location>
</feature>
<gene>
    <name evidence="2" type="ORF">IPP15_15920</name>
</gene>
<dbReference type="Proteomes" id="UP000808337">
    <property type="component" value="Unassembled WGS sequence"/>
</dbReference>
<keyword evidence="1" id="KW-0732">Signal</keyword>
<evidence type="ECO:0000313" key="3">
    <source>
        <dbReference type="Proteomes" id="UP000808337"/>
    </source>
</evidence>
<sequence>MKNLLFFSIALILTSCIQTSYYQVFTTTPTKTINPPERHAIITYDLWNNGGVIVCSIYNSGTEDIIVDLTKSFLVLNGTANEYFQNRTFTTSALKESTYVSRFVPTVTSAIGSGVTISDKKELTIPPKSRIVLSQFNLVDERYSNCDLKKTPLSKDPKSVKFDRENSPIVANSIISYTYGTSFERAENEFYVSEIGNYLMSNLYETVKPDCNHKYSILRMKQQGANKFYFKYSGL</sequence>
<protein>
    <recommendedName>
        <fullName evidence="4">Lipoprotein</fullName>
    </recommendedName>
</protein>
<dbReference type="AlphaFoldDB" id="A0A9D7XQ53"/>
<reference evidence="2 3" key="1">
    <citation type="submission" date="2020-10" db="EMBL/GenBank/DDBJ databases">
        <title>Connecting structure to function with the recovery of over 1000 high-quality activated sludge metagenome-assembled genomes encoding full-length rRNA genes using long-read sequencing.</title>
        <authorList>
            <person name="Singleton C.M."/>
            <person name="Petriglieri F."/>
            <person name="Kristensen J.M."/>
            <person name="Kirkegaard R.H."/>
            <person name="Michaelsen T.Y."/>
            <person name="Andersen M.H."/>
            <person name="Karst S.M."/>
            <person name="Dueholm M.S."/>
            <person name="Nielsen P.H."/>
            <person name="Albertsen M."/>
        </authorList>
    </citation>
    <scope>NUCLEOTIDE SEQUENCE [LARGE SCALE GENOMIC DNA]</scope>
    <source>
        <strain evidence="2">Ribe_18-Q3-R11-54_MAXAC.273</strain>
    </source>
</reference>
<evidence type="ECO:0000313" key="2">
    <source>
        <dbReference type="EMBL" id="MBK9983830.1"/>
    </source>
</evidence>